<keyword evidence="3" id="KW-0406">Ion transport</keyword>
<dbReference type="AlphaFoldDB" id="A0A9X0HM35"/>
<feature type="domain" description="Cation efflux protein transmembrane" evidence="7">
    <location>
        <begin position="89"/>
        <end position="261"/>
    </location>
</feature>
<dbReference type="Pfam" id="PF01545">
    <property type="entry name" value="Cation_efflux"/>
    <property type="match status" value="1"/>
</dbReference>
<dbReference type="EMBL" id="LNAL01000006">
    <property type="protein sequence ID" value="KUG08324.1"/>
    <property type="molecule type" value="Genomic_DNA"/>
</dbReference>
<keyword evidence="2 6" id="KW-0812">Transmembrane</keyword>
<dbReference type="OrthoDB" id="9799649at2"/>
<dbReference type="Proteomes" id="UP000054223">
    <property type="component" value="Unassembled WGS sequence"/>
</dbReference>
<evidence type="ECO:0000313" key="9">
    <source>
        <dbReference type="Proteomes" id="UP000054223"/>
    </source>
</evidence>
<proteinExistence type="predicted"/>
<dbReference type="GO" id="GO:0005886">
    <property type="term" value="C:plasma membrane"/>
    <property type="evidence" value="ECO:0007669"/>
    <property type="project" value="TreeGrafter"/>
</dbReference>
<dbReference type="PANTHER" id="PTHR11562:SF17">
    <property type="entry name" value="RE54080P-RELATED"/>
    <property type="match status" value="1"/>
</dbReference>
<keyword evidence="3" id="KW-0862">Zinc</keyword>
<feature type="transmembrane region" description="Helical" evidence="6">
    <location>
        <begin position="153"/>
        <end position="172"/>
    </location>
</feature>
<dbReference type="SUPFAM" id="SSF161111">
    <property type="entry name" value="Cation efflux protein transmembrane domain-like"/>
    <property type="match status" value="1"/>
</dbReference>
<keyword evidence="9" id="KW-1185">Reference proteome</keyword>
<dbReference type="GO" id="GO:0046872">
    <property type="term" value="F:metal ion binding"/>
    <property type="evidence" value="ECO:0007669"/>
    <property type="project" value="InterPro"/>
</dbReference>
<evidence type="ECO:0000256" key="6">
    <source>
        <dbReference type="SAM" id="Phobius"/>
    </source>
</evidence>
<dbReference type="InterPro" id="IPR058533">
    <property type="entry name" value="Cation_efflux_TM"/>
</dbReference>
<sequence>MDKSVFHIAHLDCAAEENLVRLHLQEDPAVHGLAFDLAKRQLTVYHLGALPRITEQLHALHLQSSLVHSAAAAEAPLPTPHSNREARLLWLVLLINFGFFLLEVLAGYISDSMGLVADSLDMLADALVYGLSLWAVGSSAVRKRSIARVSGYFQLMLAGLGLVEVLRRFVGYEVMPDYRLMLGVSALALLANAACLYLLQQSRNREAHMQASIIFTSNDVLINLGVMAGAVLVRVFDSNIPDLAVGTVVFALVLRGAVRILQLAKPAAA</sequence>
<evidence type="ECO:0000256" key="3">
    <source>
        <dbReference type="ARBA" id="ARBA00022906"/>
    </source>
</evidence>
<comment type="subcellular location">
    <subcellularLocation>
        <location evidence="1">Membrane</location>
        <topology evidence="1">Multi-pass membrane protein</topology>
    </subcellularLocation>
</comment>
<organism evidence="8 9">
    <name type="scientific">Solirubrum puertoriconensis</name>
    <dbReference type="NCBI Taxonomy" id="1751427"/>
    <lineage>
        <taxon>Bacteria</taxon>
        <taxon>Pseudomonadati</taxon>
        <taxon>Bacteroidota</taxon>
        <taxon>Cytophagia</taxon>
        <taxon>Cytophagales</taxon>
    </lineage>
</organism>
<gene>
    <name evidence="8" type="ORF">ASU33_09115</name>
</gene>
<feature type="transmembrane region" description="Helical" evidence="6">
    <location>
        <begin position="88"/>
        <end position="110"/>
    </location>
</feature>
<dbReference type="RefSeq" id="WP_059069658.1">
    <property type="nucleotide sequence ID" value="NZ_LNAL01000006.1"/>
</dbReference>
<evidence type="ECO:0000256" key="2">
    <source>
        <dbReference type="ARBA" id="ARBA00022692"/>
    </source>
</evidence>
<keyword evidence="4 6" id="KW-1133">Transmembrane helix</keyword>
<feature type="transmembrane region" description="Helical" evidence="6">
    <location>
        <begin position="220"/>
        <end position="237"/>
    </location>
</feature>
<evidence type="ECO:0000256" key="1">
    <source>
        <dbReference type="ARBA" id="ARBA00004141"/>
    </source>
</evidence>
<protein>
    <recommendedName>
        <fullName evidence="7">Cation efflux protein transmembrane domain-containing protein</fullName>
    </recommendedName>
</protein>
<feature type="transmembrane region" description="Helical" evidence="6">
    <location>
        <begin position="178"/>
        <end position="199"/>
    </location>
</feature>
<comment type="caution">
    <text evidence="8">The sequence shown here is derived from an EMBL/GenBank/DDBJ whole genome shotgun (WGS) entry which is preliminary data.</text>
</comment>
<evidence type="ECO:0000259" key="7">
    <source>
        <dbReference type="Pfam" id="PF01545"/>
    </source>
</evidence>
<dbReference type="PANTHER" id="PTHR11562">
    <property type="entry name" value="CATION EFFLUX PROTEIN/ ZINC TRANSPORTER"/>
    <property type="match status" value="1"/>
</dbReference>
<keyword evidence="3" id="KW-0813">Transport</keyword>
<name>A0A9X0HM35_SOLP1</name>
<dbReference type="SUPFAM" id="SSF55008">
    <property type="entry name" value="HMA, heavy metal-associated domain"/>
    <property type="match status" value="1"/>
</dbReference>
<dbReference type="Gene3D" id="1.20.1510.10">
    <property type="entry name" value="Cation efflux protein transmembrane domain"/>
    <property type="match status" value="1"/>
</dbReference>
<dbReference type="InterPro" id="IPR036163">
    <property type="entry name" value="HMA_dom_sf"/>
</dbReference>
<dbReference type="GO" id="GO:0005385">
    <property type="term" value="F:zinc ion transmembrane transporter activity"/>
    <property type="evidence" value="ECO:0007669"/>
    <property type="project" value="TreeGrafter"/>
</dbReference>
<evidence type="ECO:0000256" key="4">
    <source>
        <dbReference type="ARBA" id="ARBA00022989"/>
    </source>
</evidence>
<dbReference type="InterPro" id="IPR050681">
    <property type="entry name" value="CDF/SLC30A"/>
</dbReference>
<dbReference type="InterPro" id="IPR027469">
    <property type="entry name" value="Cation_efflux_TMD_sf"/>
</dbReference>
<reference evidence="8 9" key="1">
    <citation type="submission" date="2015-11" db="EMBL/GenBank/DDBJ databases">
        <title>Solirubrum puertoriconensis gen. nov. an environmental bacteria isolated in Puerto Rico.</title>
        <authorList>
            <person name="Cuebas-Irizarry M.F."/>
            <person name="Montalvo-Rodriguez R."/>
        </authorList>
    </citation>
    <scope>NUCLEOTIDE SEQUENCE [LARGE SCALE GENOMIC DNA]</scope>
    <source>
        <strain evidence="8 9">MC1A</strain>
    </source>
</reference>
<keyword evidence="5 6" id="KW-0472">Membrane</keyword>
<accession>A0A9X0HM35</accession>
<keyword evidence="3" id="KW-0864">Zinc transport</keyword>
<evidence type="ECO:0000256" key="5">
    <source>
        <dbReference type="ARBA" id="ARBA00023136"/>
    </source>
</evidence>
<feature type="transmembrane region" description="Helical" evidence="6">
    <location>
        <begin position="122"/>
        <end position="141"/>
    </location>
</feature>
<feature type="transmembrane region" description="Helical" evidence="6">
    <location>
        <begin position="243"/>
        <end position="261"/>
    </location>
</feature>
<evidence type="ECO:0000313" key="8">
    <source>
        <dbReference type="EMBL" id="KUG08324.1"/>
    </source>
</evidence>